<comment type="caution">
    <text evidence="2">The sequence shown here is derived from an EMBL/GenBank/DDBJ whole genome shotgun (WGS) entry which is preliminary data.</text>
</comment>
<reference evidence="2" key="1">
    <citation type="submission" date="2021-01" db="EMBL/GenBank/DDBJ databases">
        <title>Whole genome shotgun sequence of Actinoplanes cyaneus NBRC 14990.</title>
        <authorList>
            <person name="Komaki H."/>
            <person name="Tamura T."/>
        </authorList>
    </citation>
    <scope>NUCLEOTIDE SEQUENCE</scope>
    <source>
        <strain evidence="2">NBRC 14990</strain>
    </source>
</reference>
<dbReference type="AlphaFoldDB" id="A0A919IVT2"/>
<keyword evidence="3" id="KW-1185">Reference proteome</keyword>
<evidence type="ECO:0000256" key="1">
    <source>
        <dbReference type="SAM" id="MobiDB-lite"/>
    </source>
</evidence>
<dbReference type="EMBL" id="BOMH01000056">
    <property type="protein sequence ID" value="GID68980.1"/>
    <property type="molecule type" value="Genomic_DNA"/>
</dbReference>
<name>A0A919IVT2_9ACTN</name>
<sequence length="61" mass="6485">MNVRHVVEQGDDRTVPGPADLHKLGPSDIVMITGEHTAEHYGAWAAPIGMAVLRGVKVGRA</sequence>
<protein>
    <submittedName>
        <fullName evidence="2">Uncharacterized protein</fullName>
    </submittedName>
</protein>
<evidence type="ECO:0000313" key="3">
    <source>
        <dbReference type="Proteomes" id="UP000619479"/>
    </source>
</evidence>
<dbReference type="Proteomes" id="UP000619479">
    <property type="component" value="Unassembled WGS sequence"/>
</dbReference>
<evidence type="ECO:0000313" key="2">
    <source>
        <dbReference type="EMBL" id="GID68980.1"/>
    </source>
</evidence>
<dbReference type="RefSeq" id="WP_203750248.1">
    <property type="nucleotide sequence ID" value="NZ_BAAAUC010000001.1"/>
</dbReference>
<proteinExistence type="predicted"/>
<accession>A0A919IVT2</accession>
<organism evidence="2 3">
    <name type="scientific">Actinoplanes cyaneus</name>
    <dbReference type="NCBI Taxonomy" id="52696"/>
    <lineage>
        <taxon>Bacteria</taxon>
        <taxon>Bacillati</taxon>
        <taxon>Actinomycetota</taxon>
        <taxon>Actinomycetes</taxon>
        <taxon>Micromonosporales</taxon>
        <taxon>Micromonosporaceae</taxon>
        <taxon>Actinoplanes</taxon>
    </lineage>
</organism>
<gene>
    <name evidence="2" type="ORF">Acy02nite_68610</name>
</gene>
<feature type="region of interest" description="Disordered" evidence="1">
    <location>
        <begin position="1"/>
        <end position="21"/>
    </location>
</feature>